<dbReference type="CDD" id="cd07085">
    <property type="entry name" value="ALDH_F6_MMSDH"/>
    <property type="match status" value="1"/>
</dbReference>
<dbReference type="InterPro" id="IPR016161">
    <property type="entry name" value="Ald_DH/histidinol_DH"/>
</dbReference>
<dbReference type="NCBIfam" id="TIGR01722">
    <property type="entry name" value="MMSDH"/>
    <property type="match status" value="1"/>
</dbReference>
<comment type="similarity">
    <text evidence="2">Belongs to the aldehyde dehydrogenase family.</text>
</comment>
<proteinExistence type="inferred from homology"/>
<dbReference type="PANTHER" id="PTHR43866:SF3">
    <property type="entry name" value="METHYLMALONATE-SEMIALDEHYDE DEHYDROGENASE [ACYLATING], MITOCHONDRIAL"/>
    <property type="match status" value="1"/>
</dbReference>
<dbReference type="EC" id="1.2.1.27" evidence="3"/>
<comment type="subcellular location">
    <subcellularLocation>
        <location evidence="1">Membrane</location>
        <topology evidence="1">Multi-pass membrane protein</topology>
    </subcellularLocation>
</comment>
<keyword evidence="5 9" id="KW-1133">Transmembrane helix</keyword>
<dbReference type="Pfam" id="PF01544">
    <property type="entry name" value="CorA"/>
    <property type="match status" value="1"/>
</dbReference>
<dbReference type="Pfam" id="PF00171">
    <property type="entry name" value="Aldedh"/>
    <property type="match status" value="1"/>
</dbReference>
<dbReference type="InterPro" id="IPR045863">
    <property type="entry name" value="CorA_TM1_TM2"/>
</dbReference>
<dbReference type="PROSITE" id="PS00070">
    <property type="entry name" value="ALDEHYDE_DEHYDR_CYS"/>
    <property type="match status" value="1"/>
</dbReference>
<evidence type="ECO:0000256" key="4">
    <source>
        <dbReference type="ARBA" id="ARBA00022692"/>
    </source>
</evidence>
<dbReference type="FunFam" id="3.40.309.10:FF:000002">
    <property type="entry name" value="Methylmalonate-semialdehyde dehydrogenase (Acylating)"/>
    <property type="match status" value="1"/>
</dbReference>
<dbReference type="InterPro" id="IPR010061">
    <property type="entry name" value="MeMal-semiAld_DH"/>
</dbReference>
<dbReference type="InterPro" id="IPR016163">
    <property type="entry name" value="Ald_DH_C"/>
</dbReference>
<dbReference type="InterPro" id="IPR002523">
    <property type="entry name" value="MgTranspt_CorA/ZnTranspt_ZntB"/>
</dbReference>
<evidence type="ECO:0000256" key="2">
    <source>
        <dbReference type="ARBA" id="ARBA00009986"/>
    </source>
</evidence>
<accession>A0A365MYC2</accession>
<evidence type="ECO:0000256" key="9">
    <source>
        <dbReference type="SAM" id="Phobius"/>
    </source>
</evidence>
<dbReference type="PANTHER" id="PTHR43866">
    <property type="entry name" value="MALONATE-SEMIALDEHYDE DEHYDROGENASE"/>
    <property type="match status" value="1"/>
</dbReference>
<sequence length="1139" mass="125819">MPSTSIYQSVIYPGNHEKLDKPKDTQNFIDNKLVSSKTSSWIEVHDPATNNVITRVPESTNDELQEAVKSAKAAFPGWKRTSIIKRQQIMFKLTHLIREHMDNLATSIVTEQGKTFADAKGDVLRGLQVCETACGITTQLGGEVLEVAKDMETRSYRNPLGVVAAICPFNFPAMIPLWSLPVATVTGNCIIVKPSERDPGAAMMIAELCREAGFPPGVVNVVHGSKDTVNFLLDEPEIQAISFVGSNKAGEYIYQRGSANGKRVQANLGAKNHALLSPDANKDHALDSIAGAAFGAAGQRCMALSVLVTLGDAKQWLPDLVAKAKNHIAGSGFDSKSDFGPLITPQSRDRCNALITSAEKEGAKILLDGRGYKPDGFPDGNWVGPTVISGVRPDMECYKEEIFGPVLLCMEEETLKDGIDLINSNAWGNGAVIFTNSGAKASLFQQEIDAGQVGINVPIPVPLPMFSFTGNKRSVAGTGLANFYGKDGLRFYTQWKTNGNASHAIGLVIPILTSQKECPDKITPDGQIDALQNIIEERMVNANAGVGITGTMGLDIGGNMLAQRTSNVVLSGYRSALENALNWTINEDPILKIGVPPYLQTAILLLRSSDGIFKANVNVKADVSGFSFRNLQDGLLESEDDPVIFDPGAYPVIPNDLAGLDSHHLGSVDLSRLCKVQNVIDDDEIPLRETFDQTVRDLFQKDKAVEDKSESWFIDLWDSNTAADARNVLPKSLDRSELAKHFSWISETSNDDASIPVARRDQEIEHVQQQPGPTDFCNLIARQSSESQLTTFDKLESLLNEPPVALLSDFFELPDDFEISRRHDRGGYQVYDGTDGSKTFKLYIIQTPFYSTGFWSILLYSMVDSNVAGASSKLSGVIQADAGVDLRRIFGDVRDLVARHGHHRTLLPVQLFRSHYESTLSAFNSIQTDVGMVDEELLRQLEEESKLDDASKLYRKLSMTLHKCSMNLAELDRRRKFEEELGARLQEDLKNDSKLKVVVEIYSRMSQSRDSDIESLPGKIESQRNVLYNLITQHDSYLQARLARESLRDSKAMKTLSILTILFLPGAFIATIFSTNMFDFKSKNQQVRIYFAIVIPLTAVLMICWVLWLKNTPERGDAESGFRYRPAKNMNWPKEGKED</sequence>
<dbReference type="Gene3D" id="3.40.309.10">
    <property type="entry name" value="Aldehyde Dehydrogenase, Chain A, domain 2"/>
    <property type="match status" value="1"/>
</dbReference>
<evidence type="ECO:0000313" key="12">
    <source>
        <dbReference type="Proteomes" id="UP000251714"/>
    </source>
</evidence>
<evidence type="ECO:0000313" key="11">
    <source>
        <dbReference type="EMBL" id="RBA13547.1"/>
    </source>
</evidence>
<protein>
    <recommendedName>
        <fullName evidence="3">methylmalonate-semialdehyde dehydrogenase (CoA acylating)</fullName>
        <ecNumber evidence="3">1.2.1.27</ecNumber>
    </recommendedName>
</protein>
<keyword evidence="4 9" id="KW-0812">Transmembrane</keyword>
<evidence type="ECO:0000256" key="8">
    <source>
        <dbReference type="ARBA" id="ARBA00023136"/>
    </source>
</evidence>
<dbReference type="SUPFAM" id="SSF144083">
    <property type="entry name" value="Magnesium transport protein CorA, transmembrane region"/>
    <property type="match status" value="1"/>
</dbReference>
<dbReference type="GO" id="GO:0006210">
    <property type="term" value="P:thymine catabolic process"/>
    <property type="evidence" value="ECO:0007669"/>
    <property type="project" value="TreeGrafter"/>
</dbReference>
<dbReference type="GO" id="GO:0004491">
    <property type="term" value="F:methylmalonate-semialdehyde dehydrogenase (acylating, NAD) activity"/>
    <property type="evidence" value="ECO:0007669"/>
    <property type="project" value="UniProtKB-EC"/>
</dbReference>
<comment type="caution">
    <text evidence="11">The sequence shown here is derived from an EMBL/GenBank/DDBJ whole genome shotgun (WGS) entry which is preliminary data.</text>
</comment>
<feature type="transmembrane region" description="Helical" evidence="9">
    <location>
        <begin position="1056"/>
        <end position="1075"/>
    </location>
</feature>
<dbReference type="EMBL" id="PKMI01000028">
    <property type="protein sequence ID" value="RBA13547.1"/>
    <property type="molecule type" value="Genomic_DNA"/>
</dbReference>
<evidence type="ECO:0000256" key="3">
    <source>
        <dbReference type="ARBA" id="ARBA00013048"/>
    </source>
</evidence>
<dbReference type="Gene3D" id="1.20.58.340">
    <property type="entry name" value="Magnesium transport protein CorA, transmembrane region"/>
    <property type="match status" value="1"/>
</dbReference>
<keyword evidence="6" id="KW-0560">Oxidoreductase</keyword>
<dbReference type="GO" id="GO:0006574">
    <property type="term" value="P:L-valine catabolic process"/>
    <property type="evidence" value="ECO:0007669"/>
    <property type="project" value="TreeGrafter"/>
</dbReference>
<evidence type="ECO:0000256" key="1">
    <source>
        <dbReference type="ARBA" id="ARBA00004141"/>
    </source>
</evidence>
<keyword evidence="8 9" id="KW-0472">Membrane</keyword>
<feature type="domain" description="Aldehyde dehydrogenase" evidence="10">
    <location>
        <begin position="35"/>
        <end position="497"/>
    </location>
</feature>
<evidence type="ECO:0000256" key="6">
    <source>
        <dbReference type="ARBA" id="ARBA00023002"/>
    </source>
</evidence>
<gene>
    <name evidence="11" type="ORF">FPRO05_02340</name>
</gene>
<dbReference type="FunFam" id="3.40.605.10:FF:000003">
    <property type="entry name" value="Methylmalonate-semialdehyde dehydrogenase [acylating]"/>
    <property type="match status" value="1"/>
</dbReference>
<dbReference type="Proteomes" id="UP000251714">
    <property type="component" value="Unassembled WGS sequence"/>
</dbReference>
<dbReference type="InterPro" id="IPR016162">
    <property type="entry name" value="Ald_DH_N"/>
</dbReference>
<dbReference type="InterPro" id="IPR015590">
    <property type="entry name" value="Aldehyde_DH_dom"/>
</dbReference>
<dbReference type="Gene3D" id="3.40.605.10">
    <property type="entry name" value="Aldehyde Dehydrogenase, Chain A, domain 1"/>
    <property type="match status" value="1"/>
</dbReference>
<dbReference type="GO" id="GO:0005739">
    <property type="term" value="C:mitochondrion"/>
    <property type="evidence" value="ECO:0007669"/>
    <property type="project" value="TreeGrafter"/>
</dbReference>
<evidence type="ECO:0000259" key="10">
    <source>
        <dbReference type="Pfam" id="PF00171"/>
    </source>
</evidence>
<dbReference type="AlphaFoldDB" id="A0A365MYC2"/>
<reference evidence="11 12" key="1">
    <citation type="submission" date="2017-12" db="EMBL/GenBank/DDBJ databases">
        <title>Genome sequence of the mycotoxigenic crop pathogen Fusarium proliferatum, strain ITEM 2341 from Date Palm.</title>
        <authorList>
            <person name="Almiman B.F."/>
            <person name="Shittu T.A."/>
            <person name="Muthumeenakshi S."/>
            <person name="Baroncelli R."/>
            <person name="Sreenivasaprasada S."/>
        </authorList>
    </citation>
    <scope>NUCLEOTIDE SEQUENCE [LARGE SCALE GENOMIC DNA]</scope>
    <source>
        <strain evidence="11 12">ITEM 2341</strain>
    </source>
</reference>
<dbReference type="GO" id="GO:0046873">
    <property type="term" value="F:metal ion transmembrane transporter activity"/>
    <property type="evidence" value="ECO:0007669"/>
    <property type="project" value="InterPro"/>
</dbReference>
<evidence type="ECO:0000256" key="7">
    <source>
        <dbReference type="ARBA" id="ARBA00023027"/>
    </source>
</evidence>
<organism evidence="11 12">
    <name type="scientific">Gibberella intermedia</name>
    <name type="common">Bulb rot disease fungus</name>
    <name type="synonym">Fusarium proliferatum</name>
    <dbReference type="NCBI Taxonomy" id="948311"/>
    <lineage>
        <taxon>Eukaryota</taxon>
        <taxon>Fungi</taxon>
        <taxon>Dikarya</taxon>
        <taxon>Ascomycota</taxon>
        <taxon>Pezizomycotina</taxon>
        <taxon>Sordariomycetes</taxon>
        <taxon>Hypocreomycetidae</taxon>
        <taxon>Hypocreales</taxon>
        <taxon>Nectriaceae</taxon>
        <taxon>Fusarium</taxon>
        <taxon>Fusarium fujikuroi species complex</taxon>
    </lineage>
</organism>
<keyword evidence="7" id="KW-0520">NAD</keyword>
<evidence type="ECO:0000256" key="5">
    <source>
        <dbReference type="ARBA" id="ARBA00022989"/>
    </source>
</evidence>
<dbReference type="GO" id="GO:0016020">
    <property type="term" value="C:membrane"/>
    <property type="evidence" value="ECO:0007669"/>
    <property type="project" value="UniProtKB-SubCell"/>
</dbReference>
<feature type="transmembrane region" description="Helical" evidence="9">
    <location>
        <begin position="1087"/>
        <end position="1108"/>
    </location>
</feature>
<dbReference type="InterPro" id="IPR016160">
    <property type="entry name" value="Ald_DH_CS_CYS"/>
</dbReference>
<name>A0A365MYC2_GIBIN</name>
<dbReference type="SUPFAM" id="SSF53720">
    <property type="entry name" value="ALDH-like"/>
    <property type="match status" value="1"/>
</dbReference>